<evidence type="ECO:0000313" key="3">
    <source>
        <dbReference type="EMBL" id="GLK56730.1"/>
    </source>
</evidence>
<name>A0A9W6IX22_9HYPH</name>
<dbReference type="Pfam" id="PF13174">
    <property type="entry name" value="TPR_6"/>
    <property type="match status" value="1"/>
</dbReference>
<evidence type="ECO:0000313" key="4">
    <source>
        <dbReference type="Proteomes" id="UP001143400"/>
    </source>
</evidence>
<dbReference type="Proteomes" id="UP001143400">
    <property type="component" value="Unassembled WGS sequence"/>
</dbReference>
<dbReference type="AlphaFoldDB" id="A0A9W6IX22"/>
<comment type="function">
    <text evidence="1">Mediates coordination of peptidoglycan synthesis and outer membrane constriction during cell division.</text>
</comment>
<comment type="subcellular location">
    <subcellularLocation>
        <location evidence="1">Periplasm</location>
    </subcellularLocation>
</comment>
<dbReference type="HAMAP" id="MF_02066">
    <property type="entry name" value="CpoB"/>
    <property type="match status" value="1"/>
</dbReference>
<evidence type="ECO:0000256" key="2">
    <source>
        <dbReference type="SAM" id="MobiDB-lite"/>
    </source>
</evidence>
<dbReference type="SUPFAM" id="SSF48452">
    <property type="entry name" value="TPR-like"/>
    <property type="match status" value="1"/>
</dbReference>
<feature type="compositionally biased region" description="Gly residues" evidence="2">
    <location>
        <begin position="211"/>
        <end position="224"/>
    </location>
</feature>
<keyword evidence="1" id="KW-0131">Cell cycle</keyword>
<dbReference type="GO" id="GO:0030288">
    <property type="term" value="C:outer membrane-bounded periplasmic space"/>
    <property type="evidence" value="ECO:0007669"/>
    <property type="project" value="UniProtKB-UniRule"/>
</dbReference>
<sequence length="387" mass="41221">MIDFGSGGRGFGRPPPDPALIRPNWTLNRVKSLLYQLGFVAPMFKAARSPFVRRLALGAVLTCAPFAAAAMEADAGSAPSWLETRVEGLETRLAFFGAGREERPAYSSPVQPAQSSSLADIAVRLDRLENQMRQLNGRLDEIQFQTKRNDEALKRFQGDVDFRLQDLESGKGGGAKPGRRGDAGGGATVGDLGAPPAGRSSGAAPSNLGAPRGGDTIGGLIDDGGPGDDPNAPMSIRPPGARQSAAVGPTGAVPQGGGGMSVGTGDPRDQFDMGVGFIQRRDYELADSTFRDFLRAYPKDPRAAEAQYWLGESLYQRKKYTDAADSFYKIYVDAPQSAKAPESMMKLGMALNGMGKKDEACATIAEAGKKYARIKPQTDRELKRISC</sequence>
<keyword evidence="1" id="KW-0132">Cell division</keyword>
<dbReference type="GO" id="GO:0043093">
    <property type="term" value="P:FtsZ-dependent cytokinesis"/>
    <property type="evidence" value="ECO:0007669"/>
    <property type="project" value="UniProtKB-UniRule"/>
</dbReference>
<feature type="compositionally biased region" description="Low complexity" evidence="2">
    <location>
        <begin position="189"/>
        <end position="206"/>
    </location>
</feature>
<accession>A0A9W6IX22</accession>
<keyword evidence="1" id="KW-0574">Periplasm</keyword>
<dbReference type="InterPro" id="IPR011990">
    <property type="entry name" value="TPR-like_helical_dom_sf"/>
</dbReference>
<reference evidence="3" key="1">
    <citation type="journal article" date="2014" name="Int. J. Syst. Evol. Microbiol.">
        <title>Complete genome sequence of Corynebacterium casei LMG S-19264T (=DSM 44701T), isolated from a smear-ripened cheese.</title>
        <authorList>
            <consortium name="US DOE Joint Genome Institute (JGI-PGF)"/>
            <person name="Walter F."/>
            <person name="Albersmeier A."/>
            <person name="Kalinowski J."/>
            <person name="Ruckert C."/>
        </authorList>
    </citation>
    <scope>NUCLEOTIDE SEQUENCE</scope>
    <source>
        <strain evidence="3">VKM B-1606</strain>
    </source>
</reference>
<feature type="coiled-coil region" evidence="1">
    <location>
        <begin position="118"/>
        <end position="145"/>
    </location>
</feature>
<dbReference type="InterPro" id="IPR014162">
    <property type="entry name" value="CpoB_C"/>
</dbReference>
<feature type="region of interest" description="Disordered" evidence="2">
    <location>
        <begin position="164"/>
        <end position="268"/>
    </location>
</feature>
<comment type="caution">
    <text evidence="3">The sequence shown here is derived from an EMBL/GenBank/DDBJ whole genome shotgun (WGS) entry which is preliminary data.</text>
</comment>
<dbReference type="InterPro" id="IPR019734">
    <property type="entry name" value="TPR_rpt"/>
</dbReference>
<organism evidence="3 4">
    <name type="scientific">Methylopila capsulata</name>
    <dbReference type="NCBI Taxonomy" id="61654"/>
    <lineage>
        <taxon>Bacteria</taxon>
        <taxon>Pseudomonadati</taxon>
        <taxon>Pseudomonadota</taxon>
        <taxon>Alphaproteobacteria</taxon>
        <taxon>Hyphomicrobiales</taxon>
        <taxon>Methylopilaceae</taxon>
        <taxon>Methylopila</taxon>
    </lineage>
</organism>
<dbReference type="EMBL" id="BSFF01000003">
    <property type="protein sequence ID" value="GLK56730.1"/>
    <property type="molecule type" value="Genomic_DNA"/>
</dbReference>
<gene>
    <name evidence="1" type="primary">cpoB</name>
    <name evidence="3" type="ORF">GCM10008170_27490</name>
</gene>
<comment type="similarity">
    <text evidence="1">Belongs to the CpoB family.</text>
</comment>
<keyword evidence="1" id="KW-0175">Coiled coil</keyword>
<reference evidence="3" key="2">
    <citation type="submission" date="2023-01" db="EMBL/GenBank/DDBJ databases">
        <authorList>
            <person name="Sun Q."/>
            <person name="Evtushenko L."/>
        </authorList>
    </citation>
    <scope>NUCLEOTIDE SEQUENCE</scope>
    <source>
        <strain evidence="3">VKM B-1606</strain>
    </source>
</reference>
<dbReference type="Pfam" id="PF13432">
    <property type="entry name" value="TPR_16"/>
    <property type="match status" value="1"/>
</dbReference>
<keyword evidence="1" id="KW-0732">Signal</keyword>
<dbReference type="InterPro" id="IPR034706">
    <property type="entry name" value="CpoB"/>
</dbReference>
<protein>
    <recommendedName>
        <fullName evidence="1">Cell division coordinator CpoB</fullName>
    </recommendedName>
</protein>
<evidence type="ECO:0000256" key="1">
    <source>
        <dbReference type="HAMAP-Rule" id="MF_02066"/>
    </source>
</evidence>
<dbReference type="NCBIfam" id="TIGR02795">
    <property type="entry name" value="tol_pal_ybgF"/>
    <property type="match status" value="1"/>
</dbReference>
<dbReference type="Gene3D" id="1.25.40.10">
    <property type="entry name" value="Tetratricopeptide repeat domain"/>
    <property type="match status" value="1"/>
</dbReference>
<proteinExistence type="inferred from homology"/>